<gene>
    <name evidence="1" type="ORF">BMF94_3689</name>
</gene>
<accession>A0A2S5B9A8</accession>
<dbReference type="AlphaFoldDB" id="A0A2S5B9A8"/>
<evidence type="ECO:0008006" key="3">
    <source>
        <dbReference type="Google" id="ProtNLM"/>
    </source>
</evidence>
<protein>
    <recommendedName>
        <fullName evidence="3">BTB domain-containing protein</fullName>
    </recommendedName>
</protein>
<sequence length="208" mass="22744">MAVESASNDLHPDWLDSDDEADAHYQYAAEAQSRRSPNDELELEYRQVTVTGSAFATYRAILLWLHCGYIDFAPLNSSLSPRNPTSKETRDKVYKDSLEAAPTLPLPASPKSVFRLAHLLQLPELQELALGALVASLTVEGAACELFSPVALAYDEVRDAVREFVLDHVGEVSATAAWKEASTKAAQRSTEDALMVMMELFEGLGVSA</sequence>
<dbReference type="OrthoDB" id="2535138at2759"/>
<name>A0A2S5B9A8_9BASI</name>
<organism evidence="1 2">
    <name type="scientific">Rhodotorula taiwanensis</name>
    <dbReference type="NCBI Taxonomy" id="741276"/>
    <lineage>
        <taxon>Eukaryota</taxon>
        <taxon>Fungi</taxon>
        <taxon>Dikarya</taxon>
        <taxon>Basidiomycota</taxon>
        <taxon>Pucciniomycotina</taxon>
        <taxon>Microbotryomycetes</taxon>
        <taxon>Sporidiobolales</taxon>
        <taxon>Sporidiobolaceae</taxon>
        <taxon>Rhodotorula</taxon>
    </lineage>
</organism>
<proteinExistence type="predicted"/>
<dbReference type="Proteomes" id="UP000237144">
    <property type="component" value="Unassembled WGS sequence"/>
</dbReference>
<comment type="caution">
    <text evidence="1">The sequence shown here is derived from an EMBL/GenBank/DDBJ whole genome shotgun (WGS) entry which is preliminary data.</text>
</comment>
<evidence type="ECO:0000313" key="1">
    <source>
        <dbReference type="EMBL" id="POY73354.1"/>
    </source>
</evidence>
<evidence type="ECO:0000313" key="2">
    <source>
        <dbReference type="Proteomes" id="UP000237144"/>
    </source>
</evidence>
<dbReference type="EMBL" id="PJQD01000038">
    <property type="protein sequence ID" value="POY73354.1"/>
    <property type="molecule type" value="Genomic_DNA"/>
</dbReference>
<keyword evidence="2" id="KW-1185">Reference proteome</keyword>
<reference evidence="1 2" key="1">
    <citation type="journal article" date="2018" name="Front. Microbiol.">
        <title>Prospects for Fungal Bioremediation of Acidic Radioactive Waste Sites: Characterization and Genome Sequence of Rhodotorula taiwanensis MD1149.</title>
        <authorList>
            <person name="Tkavc R."/>
            <person name="Matrosova V.Y."/>
            <person name="Grichenko O.E."/>
            <person name="Gostincar C."/>
            <person name="Volpe R.P."/>
            <person name="Klimenkova P."/>
            <person name="Gaidamakova E.K."/>
            <person name="Zhou C.E."/>
            <person name="Stewart B.J."/>
            <person name="Lyman M.G."/>
            <person name="Malfatti S.A."/>
            <person name="Rubinfeld B."/>
            <person name="Courtot M."/>
            <person name="Singh J."/>
            <person name="Dalgard C.L."/>
            <person name="Hamilton T."/>
            <person name="Frey K.G."/>
            <person name="Gunde-Cimerman N."/>
            <person name="Dugan L."/>
            <person name="Daly M.J."/>
        </authorList>
    </citation>
    <scope>NUCLEOTIDE SEQUENCE [LARGE SCALE GENOMIC DNA]</scope>
    <source>
        <strain evidence="1 2">MD1149</strain>
    </source>
</reference>